<dbReference type="AlphaFoldDB" id="A0A8D1A537"/>
<organism evidence="2 3">
    <name type="scientific">Sus scrofa</name>
    <name type="common">Pig</name>
    <dbReference type="NCBI Taxonomy" id="9823"/>
    <lineage>
        <taxon>Eukaryota</taxon>
        <taxon>Metazoa</taxon>
        <taxon>Chordata</taxon>
        <taxon>Craniata</taxon>
        <taxon>Vertebrata</taxon>
        <taxon>Euteleostomi</taxon>
        <taxon>Mammalia</taxon>
        <taxon>Eutheria</taxon>
        <taxon>Laurasiatheria</taxon>
        <taxon>Artiodactyla</taxon>
        <taxon>Suina</taxon>
        <taxon>Suidae</taxon>
        <taxon>Sus</taxon>
    </lineage>
</organism>
<accession>A0A8D1A537</accession>
<feature type="compositionally biased region" description="Polar residues" evidence="1">
    <location>
        <begin position="1"/>
        <end position="12"/>
    </location>
</feature>
<evidence type="ECO:0000313" key="2">
    <source>
        <dbReference type="Ensembl" id="ENSSSCP00035026027.1"/>
    </source>
</evidence>
<evidence type="ECO:0000313" key="3">
    <source>
        <dbReference type="Proteomes" id="UP000694720"/>
    </source>
</evidence>
<protein>
    <submittedName>
        <fullName evidence="2">Uncharacterized protein</fullName>
    </submittedName>
</protein>
<sequence>MTEHSLSSTPTHGHSKKVAICKPGRESSSEPNHAGTLILDFPASSRTIRNNFLLFKPSMYDLLSKGSGPIQSLLFYRFILFFKFWFG</sequence>
<dbReference type="Proteomes" id="UP000694720">
    <property type="component" value="Unplaced"/>
</dbReference>
<feature type="region of interest" description="Disordered" evidence="1">
    <location>
        <begin position="1"/>
        <end position="33"/>
    </location>
</feature>
<name>A0A8D1A537_PIG</name>
<evidence type="ECO:0000256" key="1">
    <source>
        <dbReference type="SAM" id="MobiDB-lite"/>
    </source>
</evidence>
<reference evidence="2" key="1">
    <citation type="submission" date="2025-08" db="UniProtKB">
        <authorList>
            <consortium name="Ensembl"/>
        </authorList>
    </citation>
    <scope>IDENTIFICATION</scope>
</reference>
<dbReference type="Ensembl" id="ENSSSCT00035064265.1">
    <property type="protein sequence ID" value="ENSSSCP00035026027.1"/>
    <property type="gene ID" value="ENSSSCG00035048241.1"/>
</dbReference>
<proteinExistence type="predicted"/>